<dbReference type="Pfam" id="PF11159">
    <property type="entry name" value="DUF2939"/>
    <property type="match status" value="1"/>
</dbReference>
<dbReference type="Proteomes" id="UP000321085">
    <property type="component" value="Unassembled WGS sequence"/>
</dbReference>
<dbReference type="OrthoDB" id="8445263at2"/>
<reference evidence="1 2" key="1">
    <citation type="submission" date="2019-07" db="EMBL/GenBank/DDBJ databases">
        <title>Whole genome shotgun sequence of Microvirga aerophila NBRC 106136.</title>
        <authorList>
            <person name="Hosoyama A."/>
            <person name="Uohara A."/>
            <person name="Ohji S."/>
            <person name="Ichikawa N."/>
        </authorList>
    </citation>
    <scope>NUCLEOTIDE SEQUENCE [LARGE SCALE GENOMIC DNA]</scope>
    <source>
        <strain evidence="1 2">NBRC 106136</strain>
    </source>
</reference>
<evidence type="ECO:0000313" key="2">
    <source>
        <dbReference type="Proteomes" id="UP000321085"/>
    </source>
</evidence>
<dbReference type="InterPro" id="IPR021330">
    <property type="entry name" value="DUF2939"/>
</dbReference>
<dbReference type="RefSeq" id="WP_114187772.1">
    <property type="nucleotide sequence ID" value="NZ_QOIO01000040.1"/>
</dbReference>
<evidence type="ECO:0008006" key="3">
    <source>
        <dbReference type="Google" id="ProtNLM"/>
    </source>
</evidence>
<organism evidence="1 2">
    <name type="scientific">Microvirga aerophila</name>
    <dbReference type="NCBI Taxonomy" id="670291"/>
    <lineage>
        <taxon>Bacteria</taxon>
        <taxon>Pseudomonadati</taxon>
        <taxon>Pseudomonadota</taxon>
        <taxon>Alphaproteobacteria</taxon>
        <taxon>Hyphomicrobiales</taxon>
        <taxon>Methylobacteriaceae</taxon>
        <taxon>Microvirga</taxon>
    </lineage>
</organism>
<dbReference type="AlphaFoldDB" id="A0A512BUJ5"/>
<protein>
    <recommendedName>
        <fullName evidence="3">DUF2939 domain-containing protein</fullName>
    </recommendedName>
</protein>
<keyword evidence="2" id="KW-1185">Reference proteome</keyword>
<evidence type="ECO:0000313" key="1">
    <source>
        <dbReference type="EMBL" id="GEO15602.1"/>
    </source>
</evidence>
<dbReference type="EMBL" id="BJYU01000045">
    <property type="protein sequence ID" value="GEO15602.1"/>
    <property type="molecule type" value="Genomic_DNA"/>
</dbReference>
<name>A0A512BUJ5_9HYPH</name>
<comment type="caution">
    <text evidence="1">The sequence shown here is derived from an EMBL/GenBank/DDBJ whole genome shotgun (WGS) entry which is preliminary data.</text>
</comment>
<proteinExistence type="predicted"/>
<gene>
    <name evidence="1" type="ORF">MAE02_32980</name>
</gene>
<accession>A0A512BUJ5</accession>
<sequence length="206" mass="23219">MVWTIRITILLFLAWLAFLVSPFWSLYNLARAVEARDIQEITERVNFRALRISLTRQLVGEYLNSPGGKQEFGGIDRPMAMNAGSALLNPVVEQLVTPEAVLDLLEDGWPQQAVTGNRPPPPQVTPVKLDVGSLGQAWRLFISSETQGFRSITIPYPDDAPKDRQFRITLRLSGLTWRLTGVELPRVLSRELSRRASRAARTKEQP</sequence>